<dbReference type="InterPro" id="IPR012480">
    <property type="entry name" value="Hepar_II_III_C"/>
</dbReference>
<keyword evidence="2" id="KW-0732">Signal</keyword>
<dbReference type="Gene3D" id="2.70.98.70">
    <property type="match status" value="1"/>
</dbReference>
<evidence type="ECO:0000259" key="7">
    <source>
        <dbReference type="Pfam" id="PF07940"/>
    </source>
</evidence>
<dbReference type="Pfam" id="PF07940">
    <property type="entry name" value="Hepar_II_III_C"/>
    <property type="match status" value="1"/>
</dbReference>
<dbReference type="GO" id="GO:0042597">
    <property type="term" value="C:periplasmic space"/>
    <property type="evidence" value="ECO:0007669"/>
    <property type="project" value="UniProtKB-SubCell"/>
</dbReference>
<feature type="region of interest" description="Disordered" evidence="5">
    <location>
        <begin position="659"/>
        <end position="680"/>
    </location>
</feature>
<feature type="domain" description="Alginate lyase" evidence="6">
    <location>
        <begin position="170"/>
        <end position="293"/>
    </location>
</feature>
<evidence type="ECO:0000256" key="2">
    <source>
        <dbReference type="ARBA" id="ARBA00022729"/>
    </source>
</evidence>
<sequence length="710" mass="78235">MLEIRREKLRANGRSPHFRAALARLRTETAEAARIGEVDFAGARGQWTHLYHCHADGAALRFDWEQPGCHVCPLCGTVYAGEPFDGCWISIAHNRIAKAVYHAALLHAIEPDEALATTAKRYMLEYAEHYSDYAVHGEIPYNGPGKLFAQTLDEAHWMLDLAAGYSLLSGELAEEENSRIRAGLLAPCAEFLIAHKEMQIHNHAVLITSAIGALGILLGDDAVASAGLDGEYGLRDQIARGILGDGFWYEGSFTYHFYALRALLSFSLLAEGTAWDVRNSAQLKAMFDFPLRVVLPGGRLPALNDSGPSELLVAYASLYEAGLDFYGDTRHRLLLQEAYYGQEAGRAACNEEGCVTFQARDSLEALLYGGELPDTEAETGSVLQAWTERSFTSAESGLTKLVRPAGWHALLKHGPFGGEHDHLDRLGLQLGYEGRPVLTDPGTTAYGVPAHYGWFKHTLAHNAPSVGGFDQPPRDGRLAQAHDRAWGTWAESAVDWTEYGYRMQSSIFLPEELCPWDERPYAGVTFRRIVALADDLALDVVLAEALEAREFCLAQHIAGEWEVPCDAWLPNYHAFGAIDGRWLSAHRGRMSGPRETLRAKLRAGGRMRLDGWCSVPSSMSLADTPDNPPTASRATLIRSTQAVRTAMFVHAYRFEDEQAEPAASAPKEGLDVSPTEDGGWRIELRTGGGARRFRLHWHDTSAEFGMTDDL</sequence>
<evidence type="ECO:0000313" key="9">
    <source>
        <dbReference type="Proteomes" id="UP000323257"/>
    </source>
</evidence>
<dbReference type="RefSeq" id="WP_148927242.1">
    <property type="nucleotide sequence ID" value="NZ_VNHS01000001.1"/>
</dbReference>
<dbReference type="SUPFAM" id="SSF48230">
    <property type="entry name" value="Chondroitin AC/alginate lyase"/>
    <property type="match status" value="1"/>
</dbReference>
<dbReference type="PANTHER" id="PTHR39210:SF1">
    <property type="entry name" value="HEPARIN-SULFATE LYASE"/>
    <property type="match status" value="1"/>
</dbReference>
<organism evidence="8 9">
    <name type="scientific">Paenibacillus methanolicus</name>
    <dbReference type="NCBI Taxonomy" id="582686"/>
    <lineage>
        <taxon>Bacteria</taxon>
        <taxon>Bacillati</taxon>
        <taxon>Bacillota</taxon>
        <taxon>Bacilli</taxon>
        <taxon>Bacillales</taxon>
        <taxon>Paenibacillaceae</taxon>
        <taxon>Paenibacillus</taxon>
    </lineage>
</organism>
<reference evidence="8 9" key="1">
    <citation type="submission" date="2019-07" db="EMBL/GenBank/DDBJ databases">
        <title>Genomic Encyclopedia of Type Strains, Phase III (KMG-III): the genomes of soil and plant-associated and newly described type strains.</title>
        <authorList>
            <person name="Whitman W."/>
        </authorList>
    </citation>
    <scope>NUCLEOTIDE SEQUENCE [LARGE SCALE GENOMIC DNA]</scope>
    <source>
        <strain evidence="8 9">BL24</strain>
    </source>
</reference>
<protein>
    <submittedName>
        <fullName evidence="8">Alginate lyase</fullName>
    </submittedName>
</protein>
<dbReference type="PANTHER" id="PTHR39210">
    <property type="entry name" value="HEPARIN-SULFATE LYASE"/>
    <property type="match status" value="1"/>
</dbReference>
<comment type="caution">
    <text evidence="8">The sequence shown here is derived from an EMBL/GenBank/DDBJ whole genome shotgun (WGS) entry which is preliminary data.</text>
</comment>
<dbReference type="Proteomes" id="UP000323257">
    <property type="component" value="Unassembled WGS sequence"/>
</dbReference>
<evidence type="ECO:0000256" key="4">
    <source>
        <dbReference type="ARBA" id="ARBA00023239"/>
    </source>
</evidence>
<proteinExistence type="predicted"/>
<evidence type="ECO:0000256" key="3">
    <source>
        <dbReference type="ARBA" id="ARBA00022764"/>
    </source>
</evidence>
<keyword evidence="9" id="KW-1185">Reference proteome</keyword>
<evidence type="ECO:0000256" key="1">
    <source>
        <dbReference type="ARBA" id="ARBA00004418"/>
    </source>
</evidence>
<evidence type="ECO:0000313" key="8">
    <source>
        <dbReference type="EMBL" id="TYP79141.1"/>
    </source>
</evidence>
<dbReference type="EMBL" id="VNHS01000001">
    <property type="protein sequence ID" value="TYP79141.1"/>
    <property type="molecule type" value="Genomic_DNA"/>
</dbReference>
<dbReference type="AlphaFoldDB" id="A0A5S5CKS1"/>
<dbReference type="Pfam" id="PF05426">
    <property type="entry name" value="Alginate_lyase"/>
    <property type="match status" value="1"/>
</dbReference>
<evidence type="ECO:0000256" key="5">
    <source>
        <dbReference type="SAM" id="MobiDB-lite"/>
    </source>
</evidence>
<dbReference type="InterPro" id="IPR008397">
    <property type="entry name" value="Alginate_lyase_dom"/>
</dbReference>
<gene>
    <name evidence="8" type="ORF">BCM02_101257</name>
</gene>
<evidence type="ECO:0000259" key="6">
    <source>
        <dbReference type="Pfam" id="PF05426"/>
    </source>
</evidence>
<dbReference type="Gene3D" id="1.50.10.100">
    <property type="entry name" value="Chondroitin AC/alginate lyase"/>
    <property type="match status" value="1"/>
</dbReference>
<feature type="domain" description="Heparinase II/III-like C-terminal" evidence="7">
    <location>
        <begin position="392"/>
        <end position="482"/>
    </location>
</feature>
<accession>A0A5S5CKS1</accession>
<dbReference type="InterPro" id="IPR008929">
    <property type="entry name" value="Chondroitin_lyas"/>
</dbReference>
<name>A0A5S5CKS1_9BACL</name>
<dbReference type="OrthoDB" id="9772435at2"/>
<keyword evidence="4 8" id="KW-0456">Lyase</keyword>
<comment type="subcellular location">
    <subcellularLocation>
        <location evidence="1">Periplasm</location>
    </subcellularLocation>
</comment>
<dbReference type="GO" id="GO:0016829">
    <property type="term" value="F:lyase activity"/>
    <property type="evidence" value="ECO:0007669"/>
    <property type="project" value="UniProtKB-KW"/>
</dbReference>
<keyword evidence="3" id="KW-0574">Periplasm</keyword>